<feature type="region of interest" description="Disordered" evidence="1">
    <location>
        <begin position="166"/>
        <end position="197"/>
    </location>
</feature>
<protein>
    <submittedName>
        <fullName evidence="2">Uncharacterized protein</fullName>
    </submittedName>
</protein>
<gene>
    <name evidence="2" type="primary">71</name>
    <name evidence="2" type="ORF">SEA_HONK_71</name>
</gene>
<name>A0A8F3INX9_9CAUD</name>
<organism evidence="2 3">
    <name type="scientific">Microbacterium phage Honk</name>
    <dbReference type="NCBI Taxonomy" id="2836095"/>
    <lineage>
        <taxon>Viruses</taxon>
        <taxon>Duplodnaviria</taxon>
        <taxon>Heunggongvirae</taxon>
        <taxon>Uroviricota</taxon>
        <taxon>Caudoviricetes</taxon>
        <taxon>Casidaviridae</taxon>
        <taxon>Honkvirus</taxon>
        <taxon>Honkvirus honk</taxon>
    </lineage>
</organism>
<evidence type="ECO:0000256" key="1">
    <source>
        <dbReference type="SAM" id="MobiDB-lite"/>
    </source>
</evidence>
<keyword evidence="3" id="KW-1185">Reference proteome</keyword>
<evidence type="ECO:0000313" key="3">
    <source>
        <dbReference type="Proteomes" id="UP000693682"/>
    </source>
</evidence>
<reference evidence="2" key="1">
    <citation type="submission" date="2021-04" db="EMBL/GenBank/DDBJ databases">
        <authorList>
            <person name="Ulbrich M."/>
            <person name="Aldana K.S."/>
            <person name="Brown J.W."/>
            <person name="Campbell D.M."/>
            <person name="Chai A.E."/>
            <person name="Dalson K.A."/>
            <person name="Dembinski E."/>
            <person name="Gomez D.E."/>
            <person name="Gupta K."/>
            <person name="Guyot M."/>
            <person name="Hocutt K.M."/>
            <person name="Holsinger J.M."/>
            <person name="Ibarra L.A."/>
            <person name="Jeon T.-Y."/>
            <person name="Mackenzie M."/>
            <person name="Marquez I.-P.P."/>
            <person name="Mathenge R.W."/>
            <person name="Mo B.F."/>
            <person name="Nelson S."/>
            <person name="Zepeda J."/>
            <person name="Zhang L.J."/>
            <person name="Ngo R."/>
            <person name="Tse V.Y."/>
            <person name="Garlena R.A."/>
            <person name="Russell D.A."/>
            <person name="Pope W.H."/>
            <person name="Jacobs-Sera D."/>
            <person name="Hatfull G.F."/>
            <person name="Reddi K."/>
            <person name="Moberg-Parker J."/>
            <person name="Freise A.C."/>
        </authorList>
    </citation>
    <scope>NUCLEOTIDE SEQUENCE</scope>
</reference>
<feature type="compositionally biased region" description="Low complexity" evidence="1">
    <location>
        <begin position="177"/>
        <end position="197"/>
    </location>
</feature>
<sequence>MPGINLKEASKLLTHVEAQGVKAKRTTKGVMLLLPNGESATFHFTGSDSRGTKNLRAVLKRNGITWPTDTNGDGKHRLHTETLKRGNAAMAELDYPDIVTTGELMGTAAWGGESHGGRSAARNYLVKHLGYELHGATANARYIRPGVSPNGVVEEVAEEPLEALTETAPDAQTPSDATESAEAPEVAPEPSEPQSVAVVAAPEPAAPEPREIIDTRDSWPLDLSAFSDKLTLRELFNTLAQVGLTGEVRVWREPRN</sequence>
<dbReference type="EMBL" id="MW862981">
    <property type="protein sequence ID" value="QWY81894.1"/>
    <property type="molecule type" value="Genomic_DNA"/>
</dbReference>
<proteinExistence type="predicted"/>
<accession>A0A8F3INX9</accession>
<dbReference type="Proteomes" id="UP000693682">
    <property type="component" value="Segment"/>
</dbReference>
<evidence type="ECO:0000313" key="2">
    <source>
        <dbReference type="EMBL" id="QWY81894.1"/>
    </source>
</evidence>